<reference evidence="1" key="1">
    <citation type="journal article" date="2014" name="Front. Microbiol.">
        <title>High frequency of phylogenetically diverse reductive dehalogenase-homologous genes in deep subseafloor sedimentary metagenomes.</title>
        <authorList>
            <person name="Kawai M."/>
            <person name="Futagami T."/>
            <person name="Toyoda A."/>
            <person name="Takaki Y."/>
            <person name="Nishi S."/>
            <person name="Hori S."/>
            <person name="Arai W."/>
            <person name="Tsubouchi T."/>
            <person name="Morono Y."/>
            <person name="Uchiyama I."/>
            <person name="Ito T."/>
            <person name="Fujiyama A."/>
            <person name="Inagaki F."/>
            <person name="Takami H."/>
        </authorList>
    </citation>
    <scope>NUCLEOTIDE SEQUENCE</scope>
    <source>
        <strain evidence="1">Expedition CK06-06</strain>
    </source>
</reference>
<dbReference type="EMBL" id="BARU01026540">
    <property type="protein sequence ID" value="GAH63997.1"/>
    <property type="molecule type" value="Genomic_DNA"/>
</dbReference>
<accession>X1H3N2</accession>
<organism evidence="1">
    <name type="scientific">marine sediment metagenome</name>
    <dbReference type="NCBI Taxonomy" id="412755"/>
    <lineage>
        <taxon>unclassified sequences</taxon>
        <taxon>metagenomes</taxon>
        <taxon>ecological metagenomes</taxon>
    </lineage>
</organism>
<evidence type="ECO:0000313" key="1">
    <source>
        <dbReference type="EMBL" id="GAH63997.1"/>
    </source>
</evidence>
<gene>
    <name evidence="1" type="ORF">S03H2_42616</name>
</gene>
<feature type="non-terminal residue" evidence="1">
    <location>
        <position position="122"/>
    </location>
</feature>
<dbReference type="AlphaFoldDB" id="X1H3N2"/>
<proteinExistence type="predicted"/>
<comment type="caution">
    <text evidence="1">The sequence shown here is derived from an EMBL/GenBank/DDBJ whole genome shotgun (WGS) entry which is preliminary data.</text>
</comment>
<name>X1H3N2_9ZZZZ</name>
<protein>
    <submittedName>
        <fullName evidence="1">Uncharacterized protein</fullName>
    </submittedName>
</protein>
<sequence>MGKKETEVEYKKIVEEKGFEFMFDKAIEIFEKLLDRYEEENPKWFEITGLKLVQGAIFSLKKYIENPEEKDITWDNPFVELRYPVKVDWDTLKPYYFQLTAKEIESPEKVTDILTEGFFNIK</sequence>